<dbReference type="WBParaSite" id="jg11593">
    <property type="protein sequence ID" value="jg11593"/>
    <property type="gene ID" value="jg11593"/>
</dbReference>
<dbReference type="AlphaFoldDB" id="A0A915CR25"/>
<evidence type="ECO:0000313" key="3">
    <source>
        <dbReference type="WBParaSite" id="jg11593"/>
    </source>
</evidence>
<dbReference type="Pfam" id="PF00644">
    <property type="entry name" value="PARP"/>
    <property type="match status" value="1"/>
</dbReference>
<name>A0A915CR25_9BILA</name>
<proteinExistence type="predicted"/>
<dbReference type="Proteomes" id="UP000887574">
    <property type="component" value="Unplaced"/>
</dbReference>
<dbReference type="SUPFAM" id="SSF56399">
    <property type="entry name" value="ADP-ribosylation"/>
    <property type="match status" value="1"/>
</dbReference>
<reference evidence="3" key="1">
    <citation type="submission" date="2022-11" db="UniProtKB">
        <authorList>
            <consortium name="WormBaseParasite"/>
        </authorList>
    </citation>
    <scope>IDENTIFICATION</scope>
</reference>
<dbReference type="PANTHER" id="PTHR36649:SF28">
    <property type="entry name" value="UBIQUITIN-LIKE DOMAIN-CONTAINING PROTEIN"/>
    <property type="match status" value="1"/>
</dbReference>
<dbReference type="PANTHER" id="PTHR36649">
    <property type="entry name" value="UBIQUITIN-LIKE DOMAIN-CONTAINING PROTEIN"/>
    <property type="match status" value="1"/>
</dbReference>
<organism evidence="2 3">
    <name type="scientific">Ditylenchus dipsaci</name>
    <dbReference type="NCBI Taxonomy" id="166011"/>
    <lineage>
        <taxon>Eukaryota</taxon>
        <taxon>Metazoa</taxon>
        <taxon>Ecdysozoa</taxon>
        <taxon>Nematoda</taxon>
        <taxon>Chromadorea</taxon>
        <taxon>Rhabditida</taxon>
        <taxon>Tylenchina</taxon>
        <taxon>Tylenchomorpha</taxon>
        <taxon>Sphaerularioidea</taxon>
        <taxon>Anguinidae</taxon>
        <taxon>Anguininae</taxon>
        <taxon>Ditylenchus</taxon>
    </lineage>
</organism>
<dbReference type="InterPro" id="IPR012317">
    <property type="entry name" value="Poly(ADP-ribose)pol_cat_dom"/>
</dbReference>
<feature type="domain" description="PARP catalytic" evidence="1">
    <location>
        <begin position="71"/>
        <end position="141"/>
    </location>
</feature>
<evidence type="ECO:0000259" key="1">
    <source>
        <dbReference type="Pfam" id="PF00644"/>
    </source>
</evidence>
<evidence type="ECO:0000313" key="2">
    <source>
        <dbReference type="Proteomes" id="UP000887574"/>
    </source>
</evidence>
<sequence>MLLDLQGLDPSWNYDFQNIEADNVQYSRGNFEYTRPLGSMRHAIKVLGKYSDDKWLGSSGDRAHSDGEEWPVAYHGTDVSNLSAIVKRGLLLEHGRRFAYGKGIYCTPNPKAALDFAHEHTYQGKNYRVLFQTRVDPAQINVVETNETEPEHKFILAFTDDRCLEAVNWVQGY</sequence>
<protein>
    <submittedName>
        <fullName evidence="3">PARP catalytic domain-containing protein</fullName>
    </submittedName>
</protein>
<dbReference type="Gene3D" id="3.90.228.10">
    <property type="match status" value="1"/>
</dbReference>
<keyword evidence="2" id="KW-1185">Reference proteome</keyword>
<accession>A0A915CR25</accession>
<dbReference type="GO" id="GO:0003950">
    <property type="term" value="F:NAD+ poly-ADP-ribosyltransferase activity"/>
    <property type="evidence" value="ECO:0007669"/>
    <property type="project" value="InterPro"/>
</dbReference>